<dbReference type="PANTHER" id="PTHR43441:SF2">
    <property type="entry name" value="FAMILY ACETYLTRANSFERASE, PUTATIVE (AFU_ORTHOLOGUE AFUA_7G00850)-RELATED"/>
    <property type="match status" value="1"/>
</dbReference>
<dbReference type="GO" id="GO:0005737">
    <property type="term" value="C:cytoplasm"/>
    <property type="evidence" value="ECO:0007669"/>
    <property type="project" value="TreeGrafter"/>
</dbReference>
<dbReference type="AlphaFoldDB" id="A0A840UXP5"/>
<proteinExistence type="predicted"/>
<comment type="caution">
    <text evidence="2">The sequence shown here is derived from an EMBL/GenBank/DDBJ whole genome shotgun (WGS) entry which is preliminary data.</text>
</comment>
<evidence type="ECO:0000259" key="1">
    <source>
        <dbReference type="Pfam" id="PF13302"/>
    </source>
</evidence>
<dbReference type="InterPro" id="IPR016181">
    <property type="entry name" value="Acyl_CoA_acyltransferase"/>
</dbReference>
<keyword evidence="3" id="KW-1185">Reference proteome</keyword>
<reference evidence="2 3" key="1">
    <citation type="submission" date="2020-08" db="EMBL/GenBank/DDBJ databases">
        <title>Genomic Encyclopedia of Type Strains, Phase IV (KMG-IV): sequencing the most valuable type-strain genomes for metagenomic binning, comparative biology and taxonomic classification.</title>
        <authorList>
            <person name="Goeker M."/>
        </authorList>
    </citation>
    <scope>NUCLEOTIDE SEQUENCE [LARGE SCALE GENOMIC DNA]</scope>
    <source>
        <strain evidence="2 3">YC6886</strain>
    </source>
</reference>
<protein>
    <submittedName>
        <fullName evidence="2">RimJ/RimL family protein N-acetyltransferase</fullName>
    </submittedName>
</protein>
<dbReference type="EMBL" id="JACHFD010000004">
    <property type="protein sequence ID" value="MBB5350927.1"/>
    <property type="molecule type" value="Genomic_DNA"/>
</dbReference>
<dbReference type="PANTHER" id="PTHR43441">
    <property type="entry name" value="RIBOSOMAL-PROTEIN-SERINE ACETYLTRANSFERASE"/>
    <property type="match status" value="1"/>
</dbReference>
<dbReference type="RefSeq" id="WP_184016645.1">
    <property type="nucleotide sequence ID" value="NZ_JACHFD010000004.1"/>
</dbReference>
<dbReference type="FunFam" id="3.40.630.30:FF:000047">
    <property type="entry name" value="Acetyltransferase, GNAT family"/>
    <property type="match status" value="1"/>
</dbReference>
<feature type="domain" description="N-acetyltransferase" evidence="1">
    <location>
        <begin position="37"/>
        <end position="174"/>
    </location>
</feature>
<gene>
    <name evidence="2" type="ORF">HNR46_001161</name>
</gene>
<name>A0A840UXP5_9BACT</name>
<dbReference type="Proteomes" id="UP000557717">
    <property type="component" value="Unassembled WGS sequence"/>
</dbReference>
<dbReference type="Gene3D" id="3.40.630.30">
    <property type="match status" value="1"/>
</dbReference>
<dbReference type="Pfam" id="PF13302">
    <property type="entry name" value="Acetyltransf_3"/>
    <property type="match status" value="1"/>
</dbReference>
<accession>A0A840UXP5</accession>
<evidence type="ECO:0000313" key="2">
    <source>
        <dbReference type="EMBL" id="MBB5350927.1"/>
    </source>
</evidence>
<dbReference type="InterPro" id="IPR051908">
    <property type="entry name" value="Ribosomal_N-acetyltransferase"/>
</dbReference>
<organism evidence="2 3">
    <name type="scientific">Haloferula luteola</name>
    <dbReference type="NCBI Taxonomy" id="595692"/>
    <lineage>
        <taxon>Bacteria</taxon>
        <taxon>Pseudomonadati</taxon>
        <taxon>Verrucomicrobiota</taxon>
        <taxon>Verrucomicrobiia</taxon>
        <taxon>Verrucomicrobiales</taxon>
        <taxon>Verrucomicrobiaceae</taxon>
        <taxon>Haloferula</taxon>
    </lineage>
</organism>
<dbReference type="GO" id="GO:1990189">
    <property type="term" value="F:protein N-terminal-serine acetyltransferase activity"/>
    <property type="evidence" value="ECO:0007669"/>
    <property type="project" value="TreeGrafter"/>
</dbReference>
<keyword evidence="2" id="KW-0808">Transferase</keyword>
<dbReference type="GO" id="GO:0008999">
    <property type="term" value="F:protein-N-terminal-alanine acetyltransferase activity"/>
    <property type="evidence" value="ECO:0007669"/>
    <property type="project" value="TreeGrafter"/>
</dbReference>
<dbReference type="InterPro" id="IPR000182">
    <property type="entry name" value="GNAT_dom"/>
</dbReference>
<sequence length="243" mass="27531">MKTQTNKFGQPIGDPLLNWASPMFPQNTSFEGRTCWLEPLDPDAHAEGLYAACSKDQRGSNWTYLPYGPFDSFEDYRAWLTSMSSLDDPQFYAIRSRSTGNPVGLASYLSIDPDNGSIEVGHIHFSESLKQSIAATEAMYLMMKSAFSLGYRRYQWRCDALNAPSRSAAQRLGLSFEGIFRNATVYKGRNRDTAWFAAIDSEWPSLDAAFSRWLHPDNFDREGRQVLSLRELTRPILKNAIEA</sequence>
<evidence type="ECO:0000313" key="3">
    <source>
        <dbReference type="Proteomes" id="UP000557717"/>
    </source>
</evidence>
<dbReference type="SUPFAM" id="SSF55729">
    <property type="entry name" value="Acyl-CoA N-acyltransferases (Nat)"/>
    <property type="match status" value="1"/>
</dbReference>